<reference evidence="4" key="1">
    <citation type="submission" date="2015-01" db="EMBL/GenBank/DDBJ databases">
        <title>The Genome Sequence of Cladophialophora bantiana CBS 173.52.</title>
        <authorList>
            <consortium name="The Broad Institute Genomics Platform"/>
            <person name="Cuomo C."/>
            <person name="de Hoog S."/>
            <person name="Gorbushina A."/>
            <person name="Stielow B."/>
            <person name="Teixiera M."/>
            <person name="Abouelleil A."/>
            <person name="Chapman S.B."/>
            <person name="Priest M."/>
            <person name="Young S.K."/>
            <person name="Wortman J."/>
            <person name="Nusbaum C."/>
            <person name="Birren B."/>
        </authorList>
    </citation>
    <scope>NUCLEOTIDE SEQUENCE [LARGE SCALE GENOMIC DNA]</scope>
    <source>
        <strain evidence="4">CBS 173.52</strain>
    </source>
</reference>
<dbReference type="OrthoDB" id="269227at2759"/>
<evidence type="ECO:0000259" key="3">
    <source>
        <dbReference type="PROSITE" id="PS00624"/>
    </source>
</evidence>
<organism evidence="4 5">
    <name type="scientific">Cladophialophora bantiana (strain ATCC 10958 / CBS 173.52 / CDC B-1940 / NIH 8579)</name>
    <name type="common">Xylohypha bantiana</name>
    <dbReference type="NCBI Taxonomy" id="1442370"/>
    <lineage>
        <taxon>Eukaryota</taxon>
        <taxon>Fungi</taxon>
        <taxon>Dikarya</taxon>
        <taxon>Ascomycota</taxon>
        <taxon>Pezizomycotina</taxon>
        <taxon>Eurotiomycetes</taxon>
        <taxon>Chaetothyriomycetidae</taxon>
        <taxon>Chaetothyriales</taxon>
        <taxon>Herpotrichiellaceae</taxon>
        <taxon>Cladophialophora</taxon>
    </lineage>
</organism>
<keyword evidence="2" id="KW-0285">Flavoprotein</keyword>
<dbReference type="PROSITE" id="PS00624">
    <property type="entry name" value="GMC_OXRED_2"/>
    <property type="match status" value="1"/>
</dbReference>
<dbReference type="Gene3D" id="3.30.560.10">
    <property type="entry name" value="Glucose Oxidase, domain 3"/>
    <property type="match status" value="1"/>
</dbReference>
<feature type="binding site" evidence="2">
    <location>
        <position position="233"/>
    </location>
    <ligand>
        <name>FAD</name>
        <dbReference type="ChEBI" id="CHEBI:57692"/>
    </ligand>
</feature>
<dbReference type="Gene3D" id="3.50.50.60">
    <property type="entry name" value="FAD/NAD(P)-binding domain"/>
    <property type="match status" value="1"/>
</dbReference>
<dbReference type="PANTHER" id="PTHR11552:SF78">
    <property type="entry name" value="GLUCOSE-METHANOL-CHOLINE OXIDOREDUCTASE N-TERMINAL DOMAIN-CONTAINING PROTEIN"/>
    <property type="match status" value="1"/>
</dbReference>
<dbReference type="Proteomes" id="UP000053789">
    <property type="component" value="Unassembled WGS sequence"/>
</dbReference>
<name>A0A0D2H8D9_CLAB1</name>
<feature type="binding site" evidence="2">
    <location>
        <begin position="99"/>
        <end position="102"/>
    </location>
    <ligand>
        <name>FAD</name>
        <dbReference type="ChEBI" id="CHEBI:57692"/>
    </ligand>
</feature>
<proteinExistence type="inferred from homology"/>
<dbReference type="SUPFAM" id="SSF54373">
    <property type="entry name" value="FAD-linked reductases, C-terminal domain"/>
    <property type="match status" value="1"/>
</dbReference>
<dbReference type="GO" id="GO:0016614">
    <property type="term" value="F:oxidoreductase activity, acting on CH-OH group of donors"/>
    <property type="evidence" value="ECO:0007669"/>
    <property type="project" value="InterPro"/>
</dbReference>
<dbReference type="SUPFAM" id="SSF51905">
    <property type="entry name" value="FAD/NAD(P)-binding domain"/>
    <property type="match status" value="1"/>
</dbReference>
<dbReference type="Pfam" id="PF00732">
    <property type="entry name" value="GMC_oxred_N"/>
    <property type="match status" value="1"/>
</dbReference>
<evidence type="ECO:0000313" key="5">
    <source>
        <dbReference type="Proteomes" id="UP000053789"/>
    </source>
</evidence>
<feature type="binding site" evidence="2">
    <location>
        <begin position="18"/>
        <end position="19"/>
    </location>
    <ligand>
        <name>FAD</name>
        <dbReference type="ChEBI" id="CHEBI:57692"/>
    </ligand>
</feature>
<dbReference type="InterPro" id="IPR012132">
    <property type="entry name" value="GMC_OxRdtase"/>
</dbReference>
<dbReference type="PANTHER" id="PTHR11552">
    <property type="entry name" value="GLUCOSE-METHANOL-CHOLINE GMC OXIDOREDUCTASE"/>
    <property type="match status" value="1"/>
</dbReference>
<keyword evidence="2" id="KW-0274">FAD</keyword>
<dbReference type="AlphaFoldDB" id="A0A0D2H8D9"/>
<protein>
    <recommendedName>
        <fullName evidence="3">Glucose-methanol-choline oxidoreductase N-terminal domain-containing protein</fullName>
    </recommendedName>
</protein>
<accession>A0A0D2H8D9</accession>
<feature type="domain" description="Glucose-methanol-choline oxidoreductase N-terminal" evidence="3">
    <location>
        <begin position="274"/>
        <end position="288"/>
    </location>
</feature>
<gene>
    <name evidence="4" type="ORF">Z519_12271</name>
</gene>
<dbReference type="EMBL" id="KN847006">
    <property type="protein sequence ID" value="KIW87160.1"/>
    <property type="molecule type" value="Genomic_DNA"/>
</dbReference>
<evidence type="ECO:0000256" key="1">
    <source>
        <dbReference type="ARBA" id="ARBA00010790"/>
    </source>
</evidence>
<sequence length="606" mass="66785">MDGPVPVRTDILIAGGGTTGLVVATRLAKANPHLSITVLESGISVRDDSSIVHPALYLSNILPGSKTATFYTSKSSESLAGRKLTIPSGGCLGGGSSINFMVYSRPQMIDFDDWKTEGWRGEDMVPFLKVYENFQDNDPNIDRSLHGYDGEFSISPGTNAQATFQEDYFHACRQIGIPQVPDVQNLKTSHAVGRWNMWIDQKTGWRQGVPHRLLYPLLDPYETGLHVFTNIKVVRVLFDERERATGVEYVPVGPDSHAKPSVINATKLVVLAGGTFGTPQILQRSGVGDAHRLSKLGIHVVSNLPGVGQNYQDHHVIFYPYRSTASPSETIDGIISGRFTLESALEQKKAQPTRYLLGWNGLDCVGKNRPSAGDEELLGPELRDVWERDYRPRPTRPLMLMSSLAAFVGNHTDIPPGQHFSLGPYTPYPYSRGSIHITGPTVSDPPDFDCGFLNHPADAQKLQWGYKKQREIARRMTHYRGALEVGHPIFSEESKAGFKFVDDQDRKSRRYQPIEYSEEDDQAIELFIRQNVSTAWHSMGTCAMKTKEQGGVVDPGLNVFGVQGLKVVDLSICPSNVSANTYATALTVGHKAASIIAEELGLSYSI</sequence>
<keyword evidence="5" id="KW-1185">Reference proteome</keyword>
<evidence type="ECO:0000256" key="2">
    <source>
        <dbReference type="PIRSR" id="PIRSR000137-2"/>
    </source>
</evidence>
<dbReference type="InterPro" id="IPR036188">
    <property type="entry name" value="FAD/NAD-bd_sf"/>
</dbReference>
<dbReference type="PIRSF" id="PIRSF000137">
    <property type="entry name" value="Alcohol_oxidase"/>
    <property type="match status" value="1"/>
</dbReference>
<comment type="cofactor">
    <cofactor evidence="2">
        <name>FAD</name>
        <dbReference type="ChEBI" id="CHEBI:57692"/>
    </cofactor>
</comment>
<dbReference type="InterPro" id="IPR000172">
    <property type="entry name" value="GMC_OxRdtase_N"/>
</dbReference>
<dbReference type="VEuPathDB" id="FungiDB:Z519_12271"/>
<dbReference type="GeneID" id="27705199"/>
<dbReference type="HOGENOM" id="CLU_002865_5_1_1"/>
<dbReference type="RefSeq" id="XP_016613829.1">
    <property type="nucleotide sequence ID" value="XM_016769977.1"/>
</dbReference>
<dbReference type="GO" id="GO:0050660">
    <property type="term" value="F:flavin adenine dinucleotide binding"/>
    <property type="evidence" value="ECO:0007669"/>
    <property type="project" value="InterPro"/>
</dbReference>
<feature type="binding site" evidence="2">
    <location>
        <begin position="536"/>
        <end position="537"/>
    </location>
    <ligand>
        <name>FAD</name>
        <dbReference type="ChEBI" id="CHEBI:57692"/>
    </ligand>
</feature>
<evidence type="ECO:0000313" key="4">
    <source>
        <dbReference type="EMBL" id="KIW87160.1"/>
    </source>
</evidence>
<dbReference type="Pfam" id="PF05199">
    <property type="entry name" value="GMC_oxred_C"/>
    <property type="match status" value="1"/>
</dbReference>
<comment type="similarity">
    <text evidence="1">Belongs to the GMC oxidoreductase family.</text>
</comment>
<dbReference type="InterPro" id="IPR007867">
    <property type="entry name" value="GMC_OxRtase_C"/>
</dbReference>